<dbReference type="InterPro" id="IPR044925">
    <property type="entry name" value="His-Me_finger_sf"/>
</dbReference>
<sequence length="231" mass="27360">MNKIIILLITISISLFANNFSKSKKILLKQIYHDNKVSFYCSNPYEITRVKNKEVTLIIQNDRYYTPRNAFTKKGNENVRAKRVEWEHVFPAENFGRHLPCWKEGGRKACSKDKLFNQMEADMHNLVPAIGEVNADRSNYRYGADLPKKGMYGNCEFEVNFKDRRAYPRKEIRGDIARIYLYMSDKYNIKLSNQERKLMEAWNKQDPISEWEIEKNKRVAKIQGNFNPYIK</sequence>
<dbReference type="SUPFAM" id="SSF54060">
    <property type="entry name" value="His-Me finger endonucleases"/>
    <property type="match status" value="1"/>
</dbReference>
<protein>
    <submittedName>
        <fullName evidence="4">Extracellular deoxyribonuclease</fullName>
        <ecNumber evidence="4">3.1.21.-</ecNumber>
    </submittedName>
</protein>
<comment type="caution">
    <text evidence="4">The sequence shown here is derived from an EMBL/GenBank/DDBJ whole genome shotgun (WGS) entry which is preliminary data.</text>
</comment>
<keyword evidence="5" id="KW-1185">Reference proteome</keyword>
<evidence type="ECO:0000313" key="4">
    <source>
        <dbReference type="EMBL" id="OCL95757.1"/>
    </source>
</evidence>
<dbReference type="PANTHER" id="PTHR33607:SF2">
    <property type="entry name" value="ENDONUCLEASE-1"/>
    <property type="match status" value="1"/>
</dbReference>
<dbReference type="EMBL" id="LLKQ01000001">
    <property type="protein sequence ID" value="OCL95757.1"/>
    <property type="molecule type" value="Genomic_DNA"/>
</dbReference>
<evidence type="ECO:0000256" key="2">
    <source>
        <dbReference type="ARBA" id="ARBA00022722"/>
    </source>
</evidence>
<proteinExistence type="inferred from homology"/>
<dbReference type="GO" id="GO:0016787">
    <property type="term" value="F:hydrolase activity"/>
    <property type="evidence" value="ECO:0007669"/>
    <property type="project" value="UniProtKB-KW"/>
</dbReference>
<dbReference type="Proteomes" id="UP000092987">
    <property type="component" value="Unassembled WGS sequence"/>
</dbReference>
<accession>A0A1C7WSE5</accession>
<keyword evidence="2" id="KW-0540">Nuclease</keyword>
<comment type="similarity">
    <text evidence="1">Belongs to the EndA/NucM nuclease family.</text>
</comment>
<evidence type="ECO:0000256" key="1">
    <source>
        <dbReference type="ARBA" id="ARBA00006429"/>
    </source>
</evidence>
<dbReference type="EC" id="3.1.21.-" evidence="4"/>
<name>A0A1C7WSE5_9BACT</name>
<keyword evidence="3 4" id="KW-0378">Hydrolase</keyword>
<evidence type="ECO:0000256" key="3">
    <source>
        <dbReference type="ARBA" id="ARBA00022801"/>
    </source>
</evidence>
<dbReference type="InterPro" id="IPR007346">
    <property type="entry name" value="Endonuclease-I"/>
</dbReference>
<evidence type="ECO:0000313" key="5">
    <source>
        <dbReference type="Proteomes" id="UP000092987"/>
    </source>
</evidence>
<dbReference type="Pfam" id="PF04231">
    <property type="entry name" value="Endonuclease_1"/>
    <property type="match status" value="1"/>
</dbReference>
<dbReference type="PANTHER" id="PTHR33607">
    <property type="entry name" value="ENDONUCLEASE-1"/>
    <property type="match status" value="1"/>
</dbReference>
<dbReference type="RefSeq" id="WP_066390282.1">
    <property type="nucleotide sequence ID" value="NZ_CP035926.1"/>
</dbReference>
<organism evidence="4 5">
    <name type="scientific">Aliarcobacter thereius LMG 24486</name>
    <dbReference type="NCBI Taxonomy" id="1032240"/>
    <lineage>
        <taxon>Bacteria</taxon>
        <taxon>Pseudomonadati</taxon>
        <taxon>Campylobacterota</taxon>
        <taxon>Epsilonproteobacteria</taxon>
        <taxon>Campylobacterales</taxon>
        <taxon>Arcobacteraceae</taxon>
        <taxon>Aliarcobacter</taxon>
    </lineage>
</organism>
<reference evidence="4 5" key="1">
    <citation type="submission" date="2015-10" db="EMBL/GenBank/DDBJ databases">
        <authorList>
            <person name="Rovetto F.F."/>
            <person name="Cocolin L.L."/>
            <person name="Illeghems K.K."/>
            <person name="Van Nieuwerbuegh F.F."/>
            <person name="Houf K.K."/>
        </authorList>
    </citation>
    <scope>NUCLEOTIDE SEQUENCE [LARGE SCALE GENOMIC DNA]</scope>
    <source>
        <strain evidence="4 5">LMG 24486</strain>
    </source>
</reference>
<gene>
    <name evidence="4" type="primary">dns</name>
    <name evidence="4" type="ORF">AA347_01237</name>
</gene>